<dbReference type="SMART" id="SM00220">
    <property type="entry name" value="S_TKc"/>
    <property type="match status" value="1"/>
</dbReference>
<keyword evidence="3 8" id="KW-0418">Kinase</keyword>
<dbReference type="EMBL" id="FNVU01000003">
    <property type="protein sequence ID" value="SEG12449.1"/>
    <property type="molecule type" value="Genomic_DNA"/>
</dbReference>
<feature type="compositionally biased region" description="Pro residues" evidence="5">
    <location>
        <begin position="408"/>
        <end position="419"/>
    </location>
</feature>
<keyword evidence="1" id="KW-0808">Transferase</keyword>
<keyword evidence="8" id="KW-0723">Serine/threonine-protein kinase</keyword>
<keyword evidence="4" id="KW-0067">ATP-binding</keyword>
<dbReference type="PROSITE" id="PS50011">
    <property type="entry name" value="PROTEIN_KINASE_DOM"/>
    <property type="match status" value="1"/>
</dbReference>
<feature type="compositionally biased region" description="Pro residues" evidence="5">
    <location>
        <begin position="357"/>
        <end position="370"/>
    </location>
</feature>
<feature type="transmembrane region" description="Helical" evidence="6">
    <location>
        <begin position="486"/>
        <end position="507"/>
    </location>
</feature>
<gene>
    <name evidence="8" type="ORF">SAMN05216223_103313</name>
</gene>
<dbReference type="PANTHER" id="PTHR43289">
    <property type="entry name" value="MITOGEN-ACTIVATED PROTEIN KINASE KINASE KINASE 20-RELATED"/>
    <property type="match status" value="1"/>
</dbReference>
<evidence type="ECO:0000313" key="9">
    <source>
        <dbReference type="Proteomes" id="UP000236754"/>
    </source>
</evidence>
<reference evidence="8 9" key="1">
    <citation type="submission" date="2016-10" db="EMBL/GenBank/DDBJ databases">
        <authorList>
            <person name="de Groot N.N."/>
        </authorList>
    </citation>
    <scope>NUCLEOTIDE SEQUENCE [LARGE SCALE GENOMIC DNA]</scope>
    <source>
        <strain evidence="8 9">CGMCC 4.2023</strain>
    </source>
</reference>
<protein>
    <submittedName>
        <fullName evidence="8">Serine/threonine protein kinase</fullName>
    </submittedName>
</protein>
<evidence type="ECO:0000256" key="2">
    <source>
        <dbReference type="ARBA" id="ARBA00022741"/>
    </source>
</evidence>
<feature type="compositionally biased region" description="Basic and acidic residues" evidence="5">
    <location>
        <begin position="216"/>
        <end position="237"/>
    </location>
</feature>
<keyword evidence="2" id="KW-0547">Nucleotide-binding</keyword>
<evidence type="ECO:0000259" key="7">
    <source>
        <dbReference type="PROSITE" id="PS50011"/>
    </source>
</evidence>
<dbReference type="PANTHER" id="PTHR43289:SF34">
    <property type="entry name" value="SERINE_THREONINE-PROTEIN KINASE YBDM-RELATED"/>
    <property type="match status" value="1"/>
</dbReference>
<dbReference type="InterPro" id="IPR000719">
    <property type="entry name" value="Prot_kinase_dom"/>
</dbReference>
<dbReference type="GO" id="GO:0004674">
    <property type="term" value="F:protein serine/threonine kinase activity"/>
    <property type="evidence" value="ECO:0007669"/>
    <property type="project" value="UniProtKB-KW"/>
</dbReference>
<dbReference type="RefSeq" id="WP_103885063.1">
    <property type="nucleotide sequence ID" value="NZ_FNVU01000003.1"/>
</dbReference>
<keyword evidence="9" id="KW-1185">Reference proteome</keyword>
<keyword evidence="6" id="KW-1133">Transmembrane helix</keyword>
<dbReference type="SUPFAM" id="SSF56112">
    <property type="entry name" value="Protein kinase-like (PK-like)"/>
    <property type="match status" value="1"/>
</dbReference>
<keyword evidence="6" id="KW-0812">Transmembrane</keyword>
<evidence type="ECO:0000256" key="4">
    <source>
        <dbReference type="ARBA" id="ARBA00022840"/>
    </source>
</evidence>
<evidence type="ECO:0000256" key="3">
    <source>
        <dbReference type="ARBA" id="ARBA00022777"/>
    </source>
</evidence>
<evidence type="ECO:0000256" key="5">
    <source>
        <dbReference type="SAM" id="MobiDB-lite"/>
    </source>
</evidence>
<proteinExistence type="predicted"/>
<dbReference type="OrthoDB" id="4232950at2"/>
<feature type="compositionally biased region" description="Low complexity" evidence="5">
    <location>
        <begin position="371"/>
        <end position="392"/>
    </location>
</feature>
<dbReference type="Gene3D" id="3.30.200.20">
    <property type="entry name" value="Phosphorylase Kinase, domain 1"/>
    <property type="match status" value="1"/>
</dbReference>
<feature type="domain" description="Protein kinase" evidence="7">
    <location>
        <begin position="40"/>
        <end position="339"/>
    </location>
</feature>
<evidence type="ECO:0000313" key="8">
    <source>
        <dbReference type="EMBL" id="SEG12449.1"/>
    </source>
</evidence>
<feature type="region of interest" description="Disordered" evidence="5">
    <location>
        <begin position="509"/>
        <end position="588"/>
    </location>
</feature>
<feature type="compositionally biased region" description="Low complexity" evidence="5">
    <location>
        <begin position="509"/>
        <end position="535"/>
    </location>
</feature>
<dbReference type="AlphaFoldDB" id="A0A1H5XL02"/>
<dbReference type="Gene3D" id="1.10.510.10">
    <property type="entry name" value="Transferase(Phosphotransferase) domain 1"/>
    <property type="match status" value="1"/>
</dbReference>
<dbReference type="Proteomes" id="UP000236754">
    <property type="component" value="Unassembled WGS sequence"/>
</dbReference>
<dbReference type="InterPro" id="IPR011009">
    <property type="entry name" value="Kinase-like_dom_sf"/>
</dbReference>
<evidence type="ECO:0000256" key="1">
    <source>
        <dbReference type="ARBA" id="ARBA00022679"/>
    </source>
</evidence>
<organism evidence="8 9">
    <name type="scientific">Actinacidiphila yanglinensis</name>
    <dbReference type="NCBI Taxonomy" id="310779"/>
    <lineage>
        <taxon>Bacteria</taxon>
        <taxon>Bacillati</taxon>
        <taxon>Actinomycetota</taxon>
        <taxon>Actinomycetes</taxon>
        <taxon>Kitasatosporales</taxon>
        <taxon>Streptomycetaceae</taxon>
        <taxon>Actinacidiphila</taxon>
    </lineage>
</organism>
<feature type="region of interest" description="Disordered" evidence="5">
    <location>
        <begin position="357"/>
        <end position="434"/>
    </location>
</feature>
<feature type="compositionally biased region" description="Pro residues" evidence="5">
    <location>
        <begin position="536"/>
        <end position="545"/>
    </location>
</feature>
<name>A0A1H5XL02_9ACTN</name>
<accession>A0A1H5XL02</accession>
<sequence>MGPAHTGPDFGQDPGPDFRGPVFAPVSGDDPATVSGHRIAARLGSDGPGAAGTSYLAYAPGGQPVALTVIRPELAAADGFAARFHHDAQAAARVPGPCIVPVLGSGREGERYWVASAYVPSLSLRTAVERGGPLPTGVVLRLVAALAEGLQAMHHAGVVHGGLRPAHVLLAGDGPRLKGYALAWVAEGAAAGAREPAGDGEAAGGDGAGEGGADGNRADGNRADGNRADEGRADEVRVGEVGEATAFRSPEQAAGKAARAATDVFALGQIAAYASIGVAPFGDGSRVQHAEPDLNELPGQLREIVTRCLIKDPALRPSLAQIATMCAQAAPESRPTSWLPAPLLAAILPAIPPPHFAPPPVKPAGPPPSSPANAPANPPAGRAPSRPEAAPHLPAPPHPHQAPQAQPQQPPSPAGPPPSASDAGAPYPAPAQPPVLAYAGGAHAQQPAGAAGGAPPHGGYLWHPQQWPRAPYVHVPLPLPRKRRKAVGVVAAIAGCAVVATAAVAFAGRSSSGPQSSGAAPSAVEGAPQPSLSPVSPSPTSPPPGGDATGAPQPDSGLVYQQMRLPAGDGLSLRGDPPTLSHGPASGDLGLTADAGAFTVDGTRDTLAVVAAGSPATAATCRSAATGRVTSVATTALSGGARLCVRSVDGAVTALVTFRQMPGRQTPSAAAVFDLTVWHEVVNRSAPGDQFRANFADGVAR</sequence>
<feature type="region of interest" description="Disordered" evidence="5">
    <location>
        <begin position="194"/>
        <end position="237"/>
    </location>
</feature>
<feature type="compositionally biased region" description="Gly residues" evidence="5">
    <location>
        <begin position="201"/>
        <end position="214"/>
    </location>
</feature>
<keyword evidence="6" id="KW-0472">Membrane</keyword>
<feature type="region of interest" description="Disordered" evidence="5">
    <location>
        <begin position="1"/>
        <end position="29"/>
    </location>
</feature>
<evidence type="ECO:0000256" key="6">
    <source>
        <dbReference type="SAM" id="Phobius"/>
    </source>
</evidence>
<dbReference type="GO" id="GO:0005524">
    <property type="term" value="F:ATP binding"/>
    <property type="evidence" value="ECO:0007669"/>
    <property type="project" value="UniProtKB-KW"/>
</dbReference>